<sequence length="67" mass="7143">MCPKMAWGVTQYSHPPVGCYSVLSSSAIDSFPPQMGAAILEFMNSQRPAGSSPLCHPGCPLTPCRMD</sequence>
<evidence type="ECO:0000313" key="1">
    <source>
        <dbReference type="EMBL" id="KAG8185195.1"/>
    </source>
</evidence>
<dbReference type="Proteomes" id="UP000827092">
    <property type="component" value="Unassembled WGS sequence"/>
</dbReference>
<keyword evidence="2" id="KW-1185">Reference proteome</keyword>
<dbReference type="EMBL" id="JAFNEN010000343">
    <property type="protein sequence ID" value="KAG8185195.1"/>
    <property type="molecule type" value="Genomic_DNA"/>
</dbReference>
<protein>
    <submittedName>
        <fullName evidence="1">Uncharacterized protein</fullName>
    </submittedName>
</protein>
<gene>
    <name evidence="1" type="ORF">JTE90_025867</name>
</gene>
<reference evidence="1 2" key="1">
    <citation type="journal article" date="2022" name="Nat. Ecol. Evol.">
        <title>A masculinizing supergene underlies an exaggerated male reproductive morph in a spider.</title>
        <authorList>
            <person name="Hendrickx F."/>
            <person name="De Corte Z."/>
            <person name="Sonet G."/>
            <person name="Van Belleghem S.M."/>
            <person name="Kostlbacher S."/>
            <person name="Vangestel C."/>
        </authorList>
    </citation>
    <scope>NUCLEOTIDE SEQUENCE [LARGE SCALE GENOMIC DNA]</scope>
    <source>
        <strain evidence="1">W744_W776</strain>
    </source>
</reference>
<accession>A0AAV6UNN6</accession>
<comment type="caution">
    <text evidence="1">The sequence shown here is derived from an EMBL/GenBank/DDBJ whole genome shotgun (WGS) entry which is preliminary data.</text>
</comment>
<dbReference type="AlphaFoldDB" id="A0AAV6UNN6"/>
<organism evidence="1 2">
    <name type="scientific">Oedothorax gibbosus</name>
    <dbReference type="NCBI Taxonomy" id="931172"/>
    <lineage>
        <taxon>Eukaryota</taxon>
        <taxon>Metazoa</taxon>
        <taxon>Ecdysozoa</taxon>
        <taxon>Arthropoda</taxon>
        <taxon>Chelicerata</taxon>
        <taxon>Arachnida</taxon>
        <taxon>Araneae</taxon>
        <taxon>Araneomorphae</taxon>
        <taxon>Entelegynae</taxon>
        <taxon>Araneoidea</taxon>
        <taxon>Linyphiidae</taxon>
        <taxon>Erigoninae</taxon>
        <taxon>Oedothorax</taxon>
    </lineage>
</organism>
<proteinExistence type="predicted"/>
<name>A0AAV6UNN6_9ARAC</name>
<evidence type="ECO:0000313" key="2">
    <source>
        <dbReference type="Proteomes" id="UP000827092"/>
    </source>
</evidence>